<evidence type="ECO:0000313" key="7">
    <source>
        <dbReference type="Proteomes" id="UP000541444"/>
    </source>
</evidence>
<keyword evidence="4" id="KW-0206">Cytoskeleton</keyword>
<dbReference type="PANTHER" id="PTHR47970">
    <property type="entry name" value="KINESIN-LIKE PROTEIN KIF11"/>
    <property type="match status" value="1"/>
</dbReference>
<dbReference type="GO" id="GO:0072686">
    <property type="term" value="C:mitotic spindle"/>
    <property type="evidence" value="ECO:0007669"/>
    <property type="project" value="TreeGrafter"/>
</dbReference>
<dbReference type="InterPro" id="IPR047149">
    <property type="entry name" value="KIF11-like"/>
</dbReference>
<dbReference type="OrthoDB" id="1063110at2759"/>
<evidence type="ECO:0000256" key="4">
    <source>
        <dbReference type="ARBA" id="ARBA00023212"/>
    </source>
</evidence>
<evidence type="ECO:0000256" key="1">
    <source>
        <dbReference type="ARBA" id="ARBA00004245"/>
    </source>
</evidence>
<dbReference type="AlphaFoldDB" id="A0A7J7NIP8"/>
<protein>
    <submittedName>
        <fullName evidence="6">Uncharacterized protein</fullName>
    </submittedName>
</protein>
<comment type="subcellular location">
    <subcellularLocation>
        <location evidence="1">Cytoplasm</location>
        <location evidence="1">Cytoskeleton</location>
    </subcellularLocation>
</comment>
<dbReference type="EMBL" id="JACGCM010000766">
    <property type="protein sequence ID" value="KAF6167047.1"/>
    <property type="molecule type" value="Genomic_DNA"/>
</dbReference>
<name>A0A7J7NIP8_9MAGN</name>
<proteinExistence type="predicted"/>
<dbReference type="GO" id="GO:0090307">
    <property type="term" value="P:mitotic spindle assembly"/>
    <property type="evidence" value="ECO:0007669"/>
    <property type="project" value="TreeGrafter"/>
</dbReference>
<dbReference type="PANTHER" id="PTHR47970:SF32">
    <property type="entry name" value="KINESIN-LIKE PROTEIN KIN-5B"/>
    <property type="match status" value="1"/>
</dbReference>
<evidence type="ECO:0000256" key="3">
    <source>
        <dbReference type="ARBA" id="ARBA00023175"/>
    </source>
</evidence>
<keyword evidence="7" id="KW-1185">Reference proteome</keyword>
<dbReference type="Proteomes" id="UP000541444">
    <property type="component" value="Unassembled WGS sequence"/>
</dbReference>
<feature type="region of interest" description="Disordered" evidence="5">
    <location>
        <begin position="226"/>
        <end position="253"/>
    </location>
</feature>
<keyword evidence="2" id="KW-0963">Cytoplasm</keyword>
<comment type="caution">
    <text evidence="6">The sequence shown here is derived from an EMBL/GenBank/DDBJ whole genome shotgun (WGS) entry which is preliminary data.</text>
</comment>
<sequence length="253" mass="28386">MAVENFLITAVSEFEEIIRDIKNSLEEQKQLATLSAQQQEEGLQRSLVSTQVISEATTDFFNDLCYHSSKILTTIEQNYTESYLKLSAFEKIFRDKYSGNQVAFEKCVSVSSSTDAEFNSRACDLLTTVNESLQLDHEAKKEIESLSHLCLDQLKSVQDNHSEGISGIRNNADQCLRKEYSVDDPTSRTPEKRTIAVPTLASIEELRTHALEELVANMRSSTKNAGGKIQQKEQHKQQTCTVSPNRAPFAAVN</sequence>
<dbReference type="GO" id="GO:0005876">
    <property type="term" value="C:spindle microtubule"/>
    <property type="evidence" value="ECO:0007669"/>
    <property type="project" value="TreeGrafter"/>
</dbReference>
<dbReference type="GO" id="GO:0008574">
    <property type="term" value="F:plus-end-directed microtubule motor activity"/>
    <property type="evidence" value="ECO:0007669"/>
    <property type="project" value="TreeGrafter"/>
</dbReference>
<reference evidence="6 7" key="1">
    <citation type="journal article" date="2020" name="IScience">
        <title>Genome Sequencing of the Endangered Kingdonia uniflora (Circaeasteraceae, Ranunculales) Reveals Potential Mechanisms of Evolutionary Specialization.</title>
        <authorList>
            <person name="Sun Y."/>
            <person name="Deng T."/>
            <person name="Zhang A."/>
            <person name="Moore M.J."/>
            <person name="Landis J.B."/>
            <person name="Lin N."/>
            <person name="Zhang H."/>
            <person name="Zhang X."/>
            <person name="Huang J."/>
            <person name="Zhang X."/>
            <person name="Sun H."/>
            <person name="Wang H."/>
        </authorList>
    </citation>
    <scope>NUCLEOTIDE SEQUENCE [LARGE SCALE GENOMIC DNA]</scope>
    <source>
        <strain evidence="6">TB1705</strain>
        <tissue evidence="6">Leaf</tissue>
    </source>
</reference>
<evidence type="ECO:0000256" key="5">
    <source>
        <dbReference type="SAM" id="MobiDB-lite"/>
    </source>
</evidence>
<evidence type="ECO:0000256" key="2">
    <source>
        <dbReference type="ARBA" id="ARBA00022490"/>
    </source>
</evidence>
<organism evidence="6 7">
    <name type="scientific">Kingdonia uniflora</name>
    <dbReference type="NCBI Taxonomy" id="39325"/>
    <lineage>
        <taxon>Eukaryota</taxon>
        <taxon>Viridiplantae</taxon>
        <taxon>Streptophyta</taxon>
        <taxon>Embryophyta</taxon>
        <taxon>Tracheophyta</taxon>
        <taxon>Spermatophyta</taxon>
        <taxon>Magnoliopsida</taxon>
        <taxon>Ranunculales</taxon>
        <taxon>Circaeasteraceae</taxon>
        <taxon>Kingdonia</taxon>
    </lineage>
</organism>
<evidence type="ECO:0000313" key="6">
    <source>
        <dbReference type="EMBL" id="KAF6167047.1"/>
    </source>
</evidence>
<accession>A0A7J7NIP8</accession>
<keyword evidence="3" id="KW-0505">Motor protein</keyword>
<gene>
    <name evidence="6" type="ORF">GIB67_041302</name>
</gene>
<dbReference type="GO" id="GO:0051231">
    <property type="term" value="P:spindle elongation"/>
    <property type="evidence" value="ECO:0007669"/>
    <property type="project" value="TreeGrafter"/>
</dbReference>